<comment type="caution">
    <text evidence="1">The sequence shown here is derived from an EMBL/GenBank/DDBJ whole genome shotgun (WGS) entry which is preliminary data.</text>
</comment>
<dbReference type="AlphaFoldDB" id="A0A1N7SAK4"/>
<evidence type="ECO:0000313" key="1">
    <source>
        <dbReference type="EMBL" id="SIT44414.1"/>
    </source>
</evidence>
<dbReference type="OrthoDB" id="9119451at2"/>
<evidence type="ECO:0000313" key="2">
    <source>
        <dbReference type="Proteomes" id="UP000195569"/>
    </source>
</evidence>
<dbReference type="Proteomes" id="UP000195569">
    <property type="component" value="Unassembled WGS sequence"/>
</dbReference>
<name>A0A1N7SAK4_9BURK</name>
<protein>
    <submittedName>
        <fullName evidence="1">Transposase</fullName>
    </submittedName>
</protein>
<gene>
    <name evidence="1" type="ORF">BN2476_400001</name>
</gene>
<reference evidence="1" key="1">
    <citation type="submission" date="2016-12" db="EMBL/GenBank/DDBJ databases">
        <authorList>
            <person name="Moulin L."/>
        </authorList>
    </citation>
    <scope>NUCLEOTIDE SEQUENCE [LARGE SCALE GENOMIC DNA]</scope>
    <source>
        <strain evidence="1">STM 7183</strain>
    </source>
</reference>
<organism evidence="1 2">
    <name type="scientific">Paraburkholderia piptadeniae</name>
    <dbReference type="NCBI Taxonomy" id="1701573"/>
    <lineage>
        <taxon>Bacteria</taxon>
        <taxon>Pseudomonadati</taxon>
        <taxon>Pseudomonadota</taxon>
        <taxon>Betaproteobacteria</taxon>
        <taxon>Burkholderiales</taxon>
        <taxon>Burkholderiaceae</taxon>
        <taxon>Paraburkholderia</taxon>
    </lineage>
</organism>
<accession>A0A1N7SAK4</accession>
<dbReference type="EMBL" id="CYGY02000040">
    <property type="protein sequence ID" value="SIT44414.1"/>
    <property type="molecule type" value="Genomic_DNA"/>
</dbReference>
<sequence>MRIGLRGKVDSIVALRKERAASLAQRIKRAATVIARLEQQAPGSTKLHQKRRRLGIFESKIAQIQADQEAGRVRLCFGSRRLFRAQFSLAQNGYASHAQWREEWRTRRDSQFFVIGSRDETAGNQSCQASVEDNGSLTLKLRLPDVLAAESRYVTIPGVRFAYGHEDVVKAILSSQRIQTTSKDGRPVWKRTGTATSYRFLRDGKGWRLFASVDVAPPDRVSHRLCGAIGVDINADHLAVADVDSSGNLMRSWRIDLVTYGKRTEQSRARIGDACVAIAELARAAGKPVVHETLDFATKKAELEATDARYARMLSSLSYGQIMAGLDSACFRRGVETIEVNPAWTSVIGAVNHAKRHGIGTHGRRVCGCPKRSGIF</sequence>
<keyword evidence="2" id="KW-1185">Reference proteome</keyword>
<proteinExistence type="predicted"/>